<evidence type="ECO:0000256" key="1">
    <source>
        <dbReference type="SAM" id="Phobius"/>
    </source>
</evidence>
<dbReference type="RefSeq" id="XP_009522695.1">
    <property type="nucleotide sequence ID" value="XM_009524400.1"/>
</dbReference>
<evidence type="ECO:0000313" key="2">
    <source>
        <dbReference type="EMBL" id="EGZ19978.1"/>
    </source>
</evidence>
<name>G4Z2D7_PHYSP</name>
<keyword evidence="1" id="KW-0472">Membrane</keyword>
<dbReference type="InParanoid" id="G4Z2D7"/>
<keyword evidence="1" id="KW-1133">Transmembrane helix</keyword>
<proteinExistence type="predicted"/>
<dbReference type="SMR" id="G4Z2D7"/>
<evidence type="ECO:0000313" key="3">
    <source>
        <dbReference type="Proteomes" id="UP000002640"/>
    </source>
</evidence>
<feature type="transmembrane region" description="Helical" evidence="1">
    <location>
        <begin position="23"/>
        <end position="45"/>
    </location>
</feature>
<sequence>MGSAAAVSLIVGMSSMVGFPWPFTLVVGVPAWILVLVFSFGFMFGRRLQQDDALRNQLQNFINPVNVPVSFMYEYPIYIHGFGRVGGLGQNFYLIILAVIRIVGKNTISYFLDAKYDLMPQMMTFNVDVFNSMYISISIQNSKSISVIFLSVALDILLAWIAMTDVKTLMKSVVILQQKIPSGHPLKSTCCLDIAAEIIRMDDHTRVQLSQRRYASGLAVLRQPYIERQQLAQRTTRVLFTTEFAILCLYTTCIVPFVIATCTAIQYYLPNHDYYLQTKGLDDTSVIAKARVVLILGVVQFLLLQVNGFTLQRRLGISMLHLLGFVLDHGMIIVQSNLFLSIFYNIQNSLEPNGADFSQRFSWLNSTP</sequence>
<feature type="transmembrane region" description="Helical" evidence="1">
    <location>
        <begin position="244"/>
        <end position="269"/>
    </location>
</feature>
<feature type="transmembrane region" description="Helical" evidence="1">
    <location>
        <begin position="322"/>
        <end position="344"/>
    </location>
</feature>
<dbReference type="KEGG" id="psoj:PHYSODRAFT_491142"/>
<feature type="transmembrane region" description="Helical" evidence="1">
    <location>
        <begin position="144"/>
        <end position="163"/>
    </location>
</feature>
<gene>
    <name evidence="2" type="ORF">PHYSODRAFT_491142</name>
</gene>
<accession>G4Z2D7</accession>
<keyword evidence="3" id="KW-1185">Reference proteome</keyword>
<feature type="transmembrane region" description="Helical" evidence="1">
    <location>
        <begin position="92"/>
        <end position="112"/>
    </location>
</feature>
<dbReference type="GeneID" id="20656663"/>
<dbReference type="AlphaFoldDB" id="G4Z2D7"/>
<organism evidence="2 3">
    <name type="scientific">Phytophthora sojae (strain P6497)</name>
    <name type="common">Soybean stem and root rot agent</name>
    <name type="synonym">Phytophthora megasperma f. sp. glycines</name>
    <dbReference type="NCBI Taxonomy" id="1094619"/>
    <lineage>
        <taxon>Eukaryota</taxon>
        <taxon>Sar</taxon>
        <taxon>Stramenopiles</taxon>
        <taxon>Oomycota</taxon>
        <taxon>Peronosporomycetes</taxon>
        <taxon>Peronosporales</taxon>
        <taxon>Peronosporaceae</taxon>
        <taxon>Phytophthora</taxon>
    </lineage>
</organism>
<protein>
    <submittedName>
        <fullName evidence="2">Uncharacterized protein</fullName>
    </submittedName>
</protein>
<feature type="transmembrane region" description="Helical" evidence="1">
    <location>
        <begin position="289"/>
        <end position="310"/>
    </location>
</feature>
<dbReference type="Proteomes" id="UP000002640">
    <property type="component" value="Unassembled WGS sequence"/>
</dbReference>
<reference evidence="2 3" key="1">
    <citation type="journal article" date="2006" name="Science">
        <title>Phytophthora genome sequences uncover evolutionary origins and mechanisms of pathogenesis.</title>
        <authorList>
            <person name="Tyler B.M."/>
            <person name="Tripathy S."/>
            <person name="Zhang X."/>
            <person name="Dehal P."/>
            <person name="Jiang R.H."/>
            <person name="Aerts A."/>
            <person name="Arredondo F.D."/>
            <person name="Baxter L."/>
            <person name="Bensasson D."/>
            <person name="Beynon J.L."/>
            <person name="Chapman J."/>
            <person name="Damasceno C.M."/>
            <person name="Dorrance A.E."/>
            <person name="Dou D."/>
            <person name="Dickerman A.W."/>
            <person name="Dubchak I.L."/>
            <person name="Garbelotto M."/>
            <person name="Gijzen M."/>
            <person name="Gordon S.G."/>
            <person name="Govers F."/>
            <person name="Grunwald N.J."/>
            <person name="Huang W."/>
            <person name="Ivors K.L."/>
            <person name="Jones R.W."/>
            <person name="Kamoun S."/>
            <person name="Krampis K."/>
            <person name="Lamour K.H."/>
            <person name="Lee M.K."/>
            <person name="McDonald W.H."/>
            <person name="Medina M."/>
            <person name="Meijer H.J."/>
            <person name="Nordberg E.K."/>
            <person name="Maclean D.J."/>
            <person name="Ospina-Giraldo M.D."/>
            <person name="Morris P.F."/>
            <person name="Phuntumart V."/>
            <person name="Putnam N.H."/>
            <person name="Rash S."/>
            <person name="Rose J.K."/>
            <person name="Sakihama Y."/>
            <person name="Salamov A.A."/>
            <person name="Savidor A."/>
            <person name="Scheuring C.F."/>
            <person name="Smith B.M."/>
            <person name="Sobral B.W."/>
            <person name="Terry A."/>
            <person name="Torto-Alalibo T.A."/>
            <person name="Win J."/>
            <person name="Xu Z."/>
            <person name="Zhang H."/>
            <person name="Grigoriev I.V."/>
            <person name="Rokhsar D.S."/>
            <person name="Boore J.L."/>
        </authorList>
    </citation>
    <scope>NUCLEOTIDE SEQUENCE [LARGE SCALE GENOMIC DNA]</scope>
    <source>
        <strain evidence="2 3">P6497</strain>
    </source>
</reference>
<keyword evidence="1" id="KW-0812">Transmembrane</keyword>
<dbReference type="EMBL" id="JH159153">
    <property type="protein sequence ID" value="EGZ19978.1"/>
    <property type="molecule type" value="Genomic_DNA"/>
</dbReference>